<evidence type="ECO:0000256" key="1">
    <source>
        <dbReference type="ARBA" id="ARBA00004651"/>
    </source>
</evidence>
<reference evidence="8" key="1">
    <citation type="submission" date="2019-07" db="EMBL/GenBank/DDBJ databases">
        <title>Overview of O-antigen diversity of Escherichia albertii, an emerging enteropathogen; genetic structure, serology, and development of O-genotyping method.</title>
        <authorList>
            <person name="Ooka T."/>
            <person name="Seto K."/>
            <person name="Ogura Y."/>
            <person name="Iguchi A."/>
            <person name="Imura N."/>
            <person name="Honda M."/>
            <person name="Etoh Y."/>
            <person name="Ikeda T."/>
            <person name="Sugitani W."/>
            <person name="Konno T."/>
            <person name="Kawano K."/>
            <person name="Kudo Y."/>
            <person name="Murakami K."/>
            <person name="Hayashi T."/>
            <person name="Nishi J."/>
        </authorList>
    </citation>
    <scope>NUCLEOTIDE SEQUENCE</scope>
    <source>
        <strain evidence="8">2014C-4015</strain>
    </source>
</reference>
<feature type="transmembrane region" description="Helical" evidence="7">
    <location>
        <begin position="314"/>
        <end position="334"/>
    </location>
</feature>
<protein>
    <recommendedName>
        <fullName evidence="6">Putative O-antigen transporter</fullName>
    </recommendedName>
</protein>
<evidence type="ECO:0000256" key="6">
    <source>
        <dbReference type="ARBA" id="ARBA00049738"/>
    </source>
</evidence>
<organism evidence="8">
    <name type="scientific">Escherichia albertii</name>
    <dbReference type="NCBI Taxonomy" id="208962"/>
    <lineage>
        <taxon>Bacteria</taxon>
        <taxon>Pseudomonadati</taxon>
        <taxon>Pseudomonadota</taxon>
        <taxon>Gammaproteobacteria</taxon>
        <taxon>Enterobacterales</taxon>
        <taxon>Enterobacteriaceae</taxon>
        <taxon>Escherichia</taxon>
    </lineage>
</organism>
<dbReference type="AlphaFoldDB" id="A0A5A4U923"/>
<feature type="transmembrane region" description="Helical" evidence="7">
    <location>
        <begin position="73"/>
        <end position="94"/>
    </location>
</feature>
<dbReference type="PANTHER" id="PTHR30250">
    <property type="entry name" value="PST FAMILY PREDICTED COLANIC ACID TRANSPORTER"/>
    <property type="match status" value="1"/>
</dbReference>
<sequence>MLTIKELGMLELFNTYVALLTLLILFGLDGWCSSTFYSLQKKEFSKRLILGLKISFSLCLMSTFILFLLHKSWWVVLSPVYAFSMGMIQIRALIFRLQFRTIAASSLLFLNIACGVCITLWVFSFVGPEFSGRIFALILPSIIISCMAVCSILREFDNNVTLSSEEFFGFIKFTIPLIPNGLINFIRFGADRFFVAHFMGVTNLALFGVSYQFSMVANIFMLSLNQAFMPFTIRLLNEYRLREFFKMVVFIFVIYSFFLTVLYISTPMLLQFFFDKKYQVAQYISRSYYLAYPFILLSILLMNFAFIRGRTTSILLITMVSSLLHLCVLCYLLMHDAPLEYIPNALLISSFCSLGLSFFLFVRLARDGE</sequence>
<feature type="transmembrane region" description="Helical" evidence="7">
    <location>
        <begin position="132"/>
        <end position="153"/>
    </location>
</feature>
<feature type="transmembrane region" description="Helical" evidence="7">
    <location>
        <begin position="48"/>
        <end position="67"/>
    </location>
</feature>
<accession>A0A5A4U923</accession>
<feature type="transmembrane region" description="Helical" evidence="7">
    <location>
        <begin position="290"/>
        <end position="307"/>
    </location>
</feature>
<feature type="transmembrane region" description="Helical" evidence="7">
    <location>
        <begin position="106"/>
        <end position="126"/>
    </location>
</feature>
<feature type="transmembrane region" description="Helical" evidence="7">
    <location>
        <begin position="248"/>
        <end position="270"/>
    </location>
</feature>
<gene>
    <name evidence="8" type="primary">wzx</name>
</gene>
<evidence type="ECO:0000256" key="3">
    <source>
        <dbReference type="ARBA" id="ARBA00022692"/>
    </source>
</evidence>
<keyword evidence="3 7" id="KW-0812">Transmembrane</keyword>
<comment type="subcellular location">
    <subcellularLocation>
        <location evidence="1">Cell membrane</location>
        <topology evidence="1">Multi-pass membrane protein</topology>
    </subcellularLocation>
</comment>
<dbReference type="EMBL" id="LC494357">
    <property type="protein sequence ID" value="BBM63170.1"/>
    <property type="molecule type" value="Genomic_DNA"/>
</dbReference>
<dbReference type="InterPro" id="IPR050833">
    <property type="entry name" value="Poly_Biosynth_Transport"/>
</dbReference>
<feature type="transmembrane region" description="Helical" evidence="7">
    <location>
        <begin position="16"/>
        <end position="36"/>
    </location>
</feature>
<evidence type="ECO:0000256" key="4">
    <source>
        <dbReference type="ARBA" id="ARBA00022989"/>
    </source>
</evidence>
<name>A0A5A4U923_ESCAL</name>
<evidence type="ECO:0000313" key="8">
    <source>
        <dbReference type="EMBL" id="BBM63170.1"/>
    </source>
</evidence>
<dbReference type="PANTHER" id="PTHR30250:SF11">
    <property type="entry name" value="O-ANTIGEN TRANSPORTER-RELATED"/>
    <property type="match status" value="1"/>
</dbReference>
<keyword evidence="5 7" id="KW-0472">Membrane</keyword>
<feature type="transmembrane region" description="Helical" evidence="7">
    <location>
        <begin position="346"/>
        <end position="365"/>
    </location>
</feature>
<proteinExistence type="predicted"/>
<dbReference type="GO" id="GO:0005886">
    <property type="term" value="C:plasma membrane"/>
    <property type="evidence" value="ECO:0007669"/>
    <property type="project" value="UniProtKB-SubCell"/>
</dbReference>
<evidence type="ECO:0000256" key="5">
    <source>
        <dbReference type="ARBA" id="ARBA00023136"/>
    </source>
</evidence>
<keyword evidence="2" id="KW-1003">Cell membrane</keyword>
<keyword evidence="4 7" id="KW-1133">Transmembrane helix</keyword>
<evidence type="ECO:0000256" key="7">
    <source>
        <dbReference type="SAM" id="Phobius"/>
    </source>
</evidence>
<evidence type="ECO:0000256" key="2">
    <source>
        <dbReference type="ARBA" id="ARBA00022475"/>
    </source>
</evidence>